<keyword evidence="2" id="KW-0436">Ligase</keyword>
<dbReference type="PANTHER" id="PTHR24096">
    <property type="entry name" value="LONG-CHAIN-FATTY-ACID--COA LIGASE"/>
    <property type="match status" value="1"/>
</dbReference>
<dbReference type="GO" id="GO:0016874">
    <property type="term" value="F:ligase activity"/>
    <property type="evidence" value="ECO:0007669"/>
    <property type="project" value="UniProtKB-KW"/>
</dbReference>
<name>A0ABP0MA57_9DINO</name>
<gene>
    <name evidence="2" type="ORF">SCF082_LOCUS26950</name>
</gene>
<accession>A0ABP0MA57</accession>
<organism evidence="2 3">
    <name type="scientific">Durusdinium trenchii</name>
    <dbReference type="NCBI Taxonomy" id="1381693"/>
    <lineage>
        <taxon>Eukaryota</taxon>
        <taxon>Sar</taxon>
        <taxon>Alveolata</taxon>
        <taxon>Dinophyceae</taxon>
        <taxon>Suessiales</taxon>
        <taxon>Symbiodiniaceae</taxon>
        <taxon>Durusdinium</taxon>
    </lineage>
</organism>
<dbReference type="SUPFAM" id="SSF56801">
    <property type="entry name" value="Acetyl-CoA synthetase-like"/>
    <property type="match status" value="1"/>
</dbReference>
<comment type="caution">
    <text evidence="2">The sequence shown here is derived from an EMBL/GenBank/DDBJ whole genome shotgun (WGS) entry which is preliminary data.</text>
</comment>
<sequence length="325" mass="33773">MYRLQRSSMQASRRAASSLASLVWSQAAQEGSKLAVAAPQQGVSWSFTELEQRAGRIAGGLAKHGVTRGSTVVTDLPNSADNLLLQVSCSWLGAATATAKDEGQLAELQKVTDLKLAVTHRSGDAVNAALAKYQLPAKPVVVEDLDGELAPLVQSEVPERVSVAGDDTPLGYWSSTKALTNREAIEEMGAAAKERLAITAADRVLVSITLCHAFGIGSAVSSAWLAGAGLVLPGASGIRGCGSPSQRAEATLAAMVSHKCSLLFADIHTLKALPTPSGQLQLRGGVCKVGSGAEFLDLREAKLGPNGEMRPLEYAGVPLVAIGKR</sequence>
<dbReference type="Proteomes" id="UP001642464">
    <property type="component" value="Unassembled WGS sequence"/>
</dbReference>
<protein>
    <submittedName>
        <fullName evidence="2">4-coumarate--CoA ligase 3 (4CL 3) (4-coumarate--CoA ligase isoform 3) (At4CL3) (4-coumaroyl-CoA synthase 3)</fullName>
    </submittedName>
</protein>
<keyword evidence="3" id="KW-1185">Reference proteome</keyword>
<dbReference type="Gene3D" id="3.40.50.12780">
    <property type="entry name" value="N-terminal domain of ligase-like"/>
    <property type="match status" value="1"/>
</dbReference>
<feature type="domain" description="AMP-dependent synthetase/ligase" evidence="1">
    <location>
        <begin position="25"/>
        <end position="233"/>
    </location>
</feature>
<dbReference type="InterPro" id="IPR000873">
    <property type="entry name" value="AMP-dep_synth/lig_dom"/>
</dbReference>
<evidence type="ECO:0000313" key="3">
    <source>
        <dbReference type="Proteomes" id="UP001642464"/>
    </source>
</evidence>
<evidence type="ECO:0000259" key="1">
    <source>
        <dbReference type="Pfam" id="PF00501"/>
    </source>
</evidence>
<reference evidence="2 3" key="1">
    <citation type="submission" date="2024-02" db="EMBL/GenBank/DDBJ databases">
        <authorList>
            <person name="Chen Y."/>
            <person name="Shah S."/>
            <person name="Dougan E. K."/>
            <person name="Thang M."/>
            <person name="Chan C."/>
        </authorList>
    </citation>
    <scope>NUCLEOTIDE SEQUENCE [LARGE SCALE GENOMIC DNA]</scope>
</reference>
<dbReference type="InterPro" id="IPR042099">
    <property type="entry name" value="ANL_N_sf"/>
</dbReference>
<dbReference type="EMBL" id="CAXAMM010020668">
    <property type="protein sequence ID" value="CAK9048373.1"/>
    <property type="molecule type" value="Genomic_DNA"/>
</dbReference>
<proteinExistence type="predicted"/>
<evidence type="ECO:0000313" key="2">
    <source>
        <dbReference type="EMBL" id="CAK9048373.1"/>
    </source>
</evidence>
<dbReference type="Pfam" id="PF00501">
    <property type="entry name" value="AMP-binding"/>
    <property type="match status" value="1"/>
</dbReference>